<dbReference type="VEuPathDB" id="FungiDB:TSTA_109350"/>
<accession>B8MV40</accession>
<name>B8MV40_TALSN</name>
<proteinExistence type="predicted"/>
<evidence type="ECO:0000313" key="2">
    <source>
        <dbReference type="EMBL" id="EED11756.1"/>
    </source>
</evidence>
<gene>
    <name evidence="2" type="ORF">TSTA_109350</name>
</gene>
<keyword evidence="3" id="KW-1185">Reference proteome</keyword>
<sequence length="317" mass="36293">MLRPTLVALSVGTMKISKKDCAERFASKEHNVYGADIRDHWDILKEVLRTIVEQSTTKTKCYVSKEFVDKYMRMTADNTTVKETKDKLHYLTPQQWHQFFQSCLGGAVDSLRHGKNQGSRKRSRSQDSSSSKDGERTPHQSKKSRNQSRSRDTDAINSIKTAFLTMVENSKDYIGIKIPLDAEIFCQLPDHPDKLASLSVYLLIASQQDPKFLNSRQLDYGRLEKQFLARYPTNDSGMEISYTSHQIKHLVFDSITLQSAVEKMIMSSDEFSLETMTWTPTKRPLLRFDVQLFSEDEDGVVTGYFQSSFIDSIPSLT</sequence>
<feature type="compositionally biased region" description="Basic residues" evidence="1">
    <location>
        <begin position="113"/>
        <end position="123"/>
    </location>
</feature>
<feature type="region of interest" description="Disordered" evidence="1">
    <location>
        <begin position="111"/>
        <end position="152"/>
    </location>
</feature>
<dbReference type="STRING" id="441959.B8MV40"/>
<dbReference type="HOGENOM" id="CLU_877661_0_0_1"/>
<evidence type="ECO:0000256" key="1">
    <source>
        <dbReference type="SAM" id="MobiDB-lite"/>
    </source>
</evidence>
<dbReference type="GeneID" id="8107167"/>
<dbReference type="AlphaFoldDB" id="B8MV40"/>
<feature type="compositionally biased region" description="Basic residues" evidence="1">
    <location>
        <begin position="139"/>
        <end position="148"/>
    </location>
</feature>
<evidence type="ECO:0000313" key="3">
    <source>
        <dbReference type="Proteomes" id="UP000001745"/>
    </source>
</evidence>
<organism evidence="2 3">
    <name type="scientific">Talaromyces stipitatus (strain ATCC 10500 / CBS 375.48 / QM 6759 / NRRL 1006)</name>
    <name type="common">Penicillium stipitatum</name>
    <dbReference type="NCBI Taxonomy" id="441959"/>
    <lineage>
        <taxon>Eukaryota</taxon>
        <taxon>Fungi</taxon>
        <taxon>Dikarya</taxon>
        <taxon>Ascomycota</taxon>
        <taxon>Pezizomycotina</taxon>
        <taxon>Eurotiomycetes</taxon>
        <taxon>Eurotiomycetidae</taxon>
        <taxon>Eurotiales</taxon>
        <taxon>Trichocomaceae</taxon>
        <taxon>Talaromyces</taxon>
        <taxon>Talaromyces sect. Talaromyces</taxon>
    </lineage>
</organism>
<protein>
    <submittedName>
        <fullName evidence="2">Uncharacterized protein</fullName>
    </submittedName>
</protein>
<dbReference type="Proteomes" id="UP000001745">
    <property type="component" value="Unassembled WGS sequence"/>
</dbReference>
<dbReference type="RefSeq" id="XP_002488512.1">
    <property type="nucleotide sequence ID" value="XM_002488467.1"/>
</dbReference>
<dbReference type="EMBL" id="EQ962661">
    <property type="protein sequence ID" value="EED11756.1"/>
    <property type="molecule type" value="Genomic_DNA"/>
</dbReference>
<dbReference type="InParanoid" id="B8MV40"/>
<reference evidence="3" key="1">
    <citation type="journal article" date="2015" name="Genome Announc.">
        <title>Genome sequence of the AIDS-associated pathogen Penicillium marneffei (ATCC18224) and its near taxonomic relative Talaromyces stipitatus (ATCC10500).</title>
        <authorList>
            <person name="Nierman W.C."/>
            <person name="Fedorova-Abrams N.D."/>
            <person name="Andrianopoulos A."/>
        </authorList>
    </citation>
    <scope>NUCLEOTIDE SEQUENCE [LARGE SCALE GENOMIC DNA]</scope>
    <source>
        <strain evidence="3">ATCC 10500 / CBS 375.48 / QM 6759 / NRRL 1006</strain>
    </source>
</reference>